<reference evidence="1 2" key="1">
    <citation type="submission" date="2019-02" db="EMBL/GenBank/DDBJ databases">
        <title>Deep-cultivation of Planctomycetes and their phenomic and genomic characterization uncovers novel biology.</title>
        <authorList>
            <person name="Wiegand S."/>
            <person name="Jogler M."/>
            <person name="Boedeker C."/>
            <person name="Pinto D."/>
            <person name="Vollmers J."/>
            <person name="Rivas-Marin E."/>
            <person name="Kohn T."/>
            <person name="Peeters S.H."/>
            <person name="Heuer A."/>
            <person name="Rast P."/>
            <person name="Oberbeckmann S."/>
            <person name="Bunk B."/>
            <person name="Jeske O."/>
            <person name="Meyerdierks A."/>
            <person name="Storesund J.E."/>
            <person name="Kallscheuer N."/>
            <person name="Luecker S."/>
            <person name="Lage O.M."/>
            <person name="Pohl T."/>
            <person name="Merkel B.J."/>
            <person name="Hornburger P."/>
            <person name="Mueller R.-W."/>
            <person name="Bruemmer F."/>
            <person name="Labrenz M."/>
            <person name="Spormann A.M."/>
            <person name="Op den Camp H."/>
            <person name="Overmann J."/>
            <person name="Amann R."/>
            <person name="Jetten M.S.M."/>
            <person name="Mascher T."/>
            <person name="Medema M.H."/>
            <person name="Devos D.P."/>
            <person name="Kaster A.-K."/>
            <person name="Ovreas L."/>
            <person name="Rohde M."/>
            <person name="Galperin M.Y."/>
            <person name="Jogler C."/>
        </authorList>
    </citation>
    <scope>NUCLEOTIDE SEQUENCE [LARGE SCALE GENOMIC DNA]</scope>
    <source>
        <strain evidence="1 2">Spa11</strain>
    </source>
</reference>
<organism evidence="1 2">
    <name type="scientific">Botrimarina mediterranea</name>
    <dbReference type="NCBI Taxonomy" id="2528022"/>
    <lineage>
        <taxon>Bacteria</taxon>
        <taxon>Pseudomonadati</taxon>
        <taxon>Planctomycetota</taxon>
        <taxon>Planctomycetia</taxon>
        <taxon>Pirellulales</taxon>
        <taxon>Lacipirellulaceae</taxon>
        <taxon>Botrimarina</taxon>
    </lineage>
</organism>
<dbReference type="EMBL" id="CP036349">
    <property type="protein sequence ID" value="QDV72171.1"/>
    <property type="molecule type" value="Genomic_DNA"/>
</dbReference>
<sequence length="84" mass="9354">MLRVIEADYLGDFRVRLAFSDGFAGTVDLAGLLDGPVFVPLNDKNVFQHFELTDHTLQWACGADFAPEYLREIARAESLTTAHP</sequence>
<evidence type="ECO:0008006" key="3">
    <source>
        <dbReference type="Google" id="ProtNLM"/>
    </source>
</evidence>
<dbReference type="Gene3D" id="3.30.2020.10">
    <property type="entry name" value="NE0471-like N-terminal domain"/>
    <property type="match status" value="1"/>
</dbReference>
<proteinExistence type="predicted"/>
<dbReference type="KEGG" id="bmei:Spa11_03430"/>
<dbReference type="InterPro" id="IPR036782">
    <property type="entry name" value="NE0471-like_N"/>
</dbReference>
<dbReference type="RefSeq" id="WP_145105962.1">
    <property type="nucleotide sequence ID" value="NZ_CP036349.1"/>
</dbReference>
<keyword evidence="2" id="KW-1185">Reference proteome</keyword>
<evidence type="ECO:0000313" key="1">
    <source>
        <dbReference type="EMBL" id="QDV72171.1"/>
    </source>
</evidence>
<dbReference type="SUPFAM" id="SSF143880">
    <property type="entry name" value="NE0471 N-terminal domain-like"/>
    <property type="match status" value="1"/>
</dbReference>
<evidence type="ECO:0000313" key="2">
    <source>
        <dbReference type="Proteomes" id="UP000316426"/>
    </source>
</evidence>
<dbReference type="AlphaFoldDB" id="A0A518K2Z4"/>
<dbReference type="InterPro" id="IPR018841">
    <property type="entry name" value="DUF2442"/>
</dbReference>
<dbReference type="Proteomes" id="UP000316426">
    <property type="component" value="Chromosome"/>
</dbReference>
<dbReference type="Pfam" id="PF10387">
    <property type="entry name" value="DUF2442"/>
    <property type="match status" value="1"/>
</dbReference>
<name>A0A518K2Z4_9BACT</name>
<accession>A0A518K2Z4</accession>
<protein>
    <recommendedName>
        <fullName evidence="3">DUF2442 domain-containing protein</fullName>
    </recommendedName>
</protein>
<gene>
    <name evidence="1" type="ORF">Spa11_03430</name>
</gene>